<dbReference type="AlphaFoldDB" id="A0A4Q9MW62"/>
<sequence>MVAVRLQATLTLPASTSLRALARRLDRVGLPKGAIPQTANVVNSRPWSASRELSYGQLTQHTRRRVRAGARLLQGALGSNALPLYDSGEDAQESPENHPCPFQDAPPGSPQSRLPEPDAREPPAHDQPPADGEAQADDEPEYGHRSHDVTGPLPEPTPEPSKQAVALINALKDVITALKNASLEGSRLDPTVNRELRLALQLFVINGHSERSSRLVTASIVEDYEGRLQLPTYEAMQRLVQELSGVVPIVTAMYPETSVAYTECGPPRYEWNLGRHGYAHTGHKPFWTLTDKLMALSYGQLTRMQRCGSSGVVIGFRIMVGS</sequence>
<proteinExistence type="predicted"/>
<dbReference type="EMBL" id="ML143402">
    <property type="protein sequence ID" value="TBU30902.1"/>
    <property type="molecule type" value="Genomic_DNA"/>
</dbReference>
<evidence type="ECO:0000256" key="1">
    <source>
        <dbReference type="SAM" id="MobiDB-lite"/>
    </source>
</evidence>
<reference evidence="2" key="1">
    <citation type="submission" date="2019-01" db="EMBL/GenBank/DDBJ databases">
        <title>Draft genome sequences of three monokaryotic isolates of the white-rot basidiomycete fungus Dichomitus squalens.</title>
        <authorList>
            <consortium name="DOE Joint Genome Institute"/>
            <person name="Lopez S.C."/>
            <person name="Andreopoulos B."/>
            <person name="Pangilinan J."/>
            <person name="Lipzen A."/>
            <person name="Riley R."/>
            <person name="Ahrendt S."/>
            <person name="Ng V."/>
            <person name="Barry K."/>
            <person name="Daum C."/>
            <person name="Grigoriev I.V."/>
            <person name="Hilden K.S."/>
            <person name="Makela M.R."/>
            <person name="de Vries R.P."/>
        </authorList>
    </citation>
    <scope>NUCLEOTIDE SEQUENCE [LARGE SCALE GENOMIC DNA]</scope>
    <source>
        <strain evidence="2">OM18370.1</strain>
    </source>
</reference>
<name>A0A4Q9MW62_9APHY</name>
<accession>A0A4Q9MW62</accession>
<gene>
    <name evidence="2" type="ORF">BD311DRAFT_863656</name>
</gene>
<feature type="compositionally biased region" description="Basic and acidic residues" evidence="1">
    <location>
        <begin position="115"/>
        <end position="124"/>
    </location>
</feature>
<evidence type="ECO:0000313" key="2">
    <source>
        <dbReference type="EMBL" id="TBU30902.1"/>
    </source>
</evidence>
<organism evidence="2">
    <name type="scientific">Dichomitus squalens</name>
    <dbReference type="NCBI Taxonomy" id="114155"/>
    <lineage>
        <taxon>Eukaryota</taxon>
        <taxon>Fungi</taxon>
        <taxon>Dikarya</taxon>
        <taxon>Basidiomycota</taxon>
        <taxon>Agaricomycotina</taxon>
        <taxon>Agaricomycetes</taxon>
        <taxon>Polyporales</taxon>
        <taxon>Polyporaceae</taxon>
        <taxon>Dichomitus</taxon>
    </lineage>
</organism>
<protein>
    <submittedName>
        <fullName evidence="2">Uncharacterized protein</fullName>
    </submittedName>
</protein>
<dbReference type="OrthoDB" id="3266386at2759"/>
<feature type="region of interest" description="Disordered" evidence="1">
    <location>
        <begin position="83"/>
        <end position="161"/>
    </location>
</feature>
<dbReference type="Proteomes" id="UP000292957">
    <property type="component" value="Unassembled WGS sequence"/>
</dbReference>